<evidence type="ECO:0000313" key="4">
    <source>
        <dbReference type="Proteomes" id="UP000217209"/>
    </source>
</evidence>
<reference evidence="3 4" key="1">
    <citation type="submission" date="2016-12" db="EMBL/GenBank/DDBJ databases">
        <authorList>
            <person name="Song W.-J."/>
            <person name="Kurnit D.M."/>
        </authorList>
    </citation>
    <scope>NUCLEOTIDE SEQUENCE [LARGE SCALE GENOMIC DNA]</scope>
    <source>
        <strain evidence="3 4">DSM 30827</strain>
    </source>
</reference>
<dbReference type="KEGG" id="cgv:CGLAU_03135"/>
<evidence type="ECO:0000313" key="3">
    <source>
        <dbReference type="EMBL" id="AQQ14611.1"/>
    </source>
</evidence>
<dbReference type="Proteomes" id="UP000217209">
    <property type="component" value="Chromosome"/>
</dbReference>
<feature type="transmembrane region" description="Helical" evidence="1">
    <location>
        <begin position="239"/>
        <end position="262"/>
    </location>
</feature>
<keyword evidence="4" id="KW-1185">Reference proteome</keyword>
<keyword evidence="1" id="KW-0472">Membrane</keyword>
<protein>
    <recommendedName>
        <fullName evidence="2">DUF418 domain-containing protein</fullName>
    </recommendedName>
</protein>
<gene>
    <name evidence="3" type="ORF">CGLAU_03135</name>
</gene>
<proteinExistence type="predicted"/>
<dbReference type="AlphaFoldDB" id="A0A1Q2HUV6"/>
<keyword evidence="1" id="KW-1133">Transmembrane helix</keyword>
<feature type="transmembrane region" description="Helical" evidence="1">
    <location>
        <begin position="96"/>
        <end position="114"/>
    </location>
</feature>
<dbReference type="InterPro" id="IPR052529">
    <property type="entry name" value="Bact_Transport_Assoc"/>
</dbReference>
<dbReference type="PANTHER" id="PTHR30590:SF2">
    <property type="entry name" value="INNER MEMBRANE PROTEIN"/>
    <property type="match status" value="1"/>
</dbReference>
<evidence type="ECO:0000256" key="1">
    <source>
        <dbReference type="SAM" id="Phobius"/>
    </source>
</evidence>
<dbReference type="PANTHER" id="PTHR30590">
    <property type="entry name" value="INNER MEMBRANE PROTEIN"/>
    <property type="match status" value="1"/>
</dbReference>
<dbReference type="Pfam" id="PF04235">
    <property type="entry name" value="DUF418"/>
    <property type="match status" value="1"/>
</dbReference>
<evidence type="ECO:0000259" key="2">
    <source>
        <dbReference type="Pfam" id="PF04235"/>
    </source>
</evidence>
<feature type="transmembrane region" description="Helical" evidence="1">
    <location>
        <begin position="357"/>
        <end position="375"/>
    </location>
</feature>
<feature type="transmembrane region" description="Helical" evidence="1">
    <location>
        <begin position="193"/>
        <end position="219"/>
    </location>
</feature>
<accession>A0A1Q2HUV6</accession>
<dbReference type="RefSeq" id="WP_301925637.1">
    <property type="nucleotide sequence ID" value="NZ_CALTZW010000017.1"/>
</dbReference>
<organism evidence="3 4">
    <name type="scientific">Corynebacterium glaucum</name>
    <dbReference type="NCBI Taxonomy" id="187491"/>
    <lineage>
        <taxon>Bacteria</taxon>
        <taxon>Bacillati</taxon>
        <taxon>Actinomycetota</taxon>
        <taxon>Actinomycetes</taxon>
        <taxon>Mycobacteriales</taxon>
        <taxon>Corynebacteriaceae</taxon>
        <taxon>Corynebacterium</taxon>
    </lineage>
</organism>
<sequence>MIVPDLARGLALAGIAMANATQAWMYNGFDDPDVPGSSLGGLREGSATDQFAAVFSALFVHVRGLPMFSTLLGFGIGLIAASLFRKQYPLRDARRVIVRRYGFLALFGLIHMFGLFFGDIMFFYGLIGMLLATMFTLSNTSLRMIAYGVLSLFTLLGTVLAVAVYFFELPIDEALRPSNPELTNIIDYFSANAFAGLFTLIAAPVSVIQLGSLAIIGYIWAREGYLVNVDAHRGMLWRWVIFGSVVAVGTGLPWGLSAIGVINPFTEPAWAVLSQSWGLFTGPAILAAIALATNRIQEQMHANGGIAPAWTYPFVALGKRSMSGYLAQSFLFIAIAMPFGLGVGLEASISGKLLTGLGIWLITLLLATVMEKAGIPGPFEQVHRRLSYGKTGRLEPYELPKSQ</sequence>
<feature type="transmembrane region" description="Helical" evidence="1">
    <location>
        <begin position="144"/>
        <end position="167"/>
    </location>
</feature>
<keyword evidence="1" id="KW-0812">Transmembrane</keyword>
<feature type="transmembrane region" description="Helical" evidence="1">
    <location>
        <begin position="268"/>
        <end position="292"/>
    </location>
</feature>
<feature type="transmembrane region" description="Helical" evidence="1">
    <location>
        <begin position="65"/>
        <end position="84"/>
    </location>
</feature>
<feature type="transmembrane region" description="Helical" evidence="1">
    <location>
        <begin position="120"/>
        <end position="137"/>
    </location>
</feature>
<dbReference type="EMBL" id="CP019688">
    <property type="protein sequence ID" value="AQQ14611.1"/>
    <property type="molecule type" value="Genomic_DNA"/>
</dbReference>
<feature type="domain" description="DUF418" evidence="2">
    <location>
        <begin position="221"/>
        <end position="390"/>
    </location>
</feature>
<name>A0A1Q2HUV6_9CORY</name>
<feature type="transmembrane region" description="Helical" evidence="1">
    <location>
        <begin position="325"/>
        <end position="345"/>
    </location>
</feature>
<dbReference type="InterPro" id="IPR007349">
    <property type="entry name" value="DUF418"/>
</dbReference>